<accession>A0ABP8YSQ3</accession>
<reference evidence="3" key="1">
    <citation type="journal article" date="2019" name="Int. J. Syst. Evol. Microbiol.">
        <title>The Global Catalogue of Microorganisms (GCM) 10K type strain sequencing project: providing services to taxonomists for standard genome sequencing and annotation.</title>
        <authorList>
            <consortium name="The Broad Institute Genomics Platform"/>
            <consortium name="The Broad Institute Genome Sequencing Center for Infectious Disease"/>
            <person name="Wu L."/>
            <person name="Ma J."/>
        </authorList>
    </citation>
    <scope>NUCLEOTIDE SEQUENCE [LARGE SCALE GENOMIC DNA]</scope>
    <source>
        <strain evidence="3">JCM 18063</strain>
    </source>
</reference>
<dbReference type="EMBL" id="BAABID010000015">
    <property type="protein sequence ID" value="GAA4734255.1"/>
    <property type="molecule type" value="Genomic_DNA"/>
</dbReference>
<dbReference type="Proteomes" id="UP001500956">
    <property type="component" value="Unassembled WGS sequence"/>
</dbReference>
<feature type="domain" description="AB hydrolase-1" evidence="1">
    <location>
        <begin position="44"/>
        <end position="257"/>
    </location>
</feature>
<proteinExistence type="predicted"/>
<dbReference type="InterPro" id="IPR029058">
    <property type="entry name" value="AB_hydrolase_fold"/>
</dbReference>
<evidence type="ECO:0000313" key="3">
    <source>
        <dbReference type="Proteomes" id="UP001500956"/>
    </source>
</evidence>
<gene>
    <name evidence="2" type="primary">pcaD_2</name>
    <name evidence="2" type="ORF">GCM10023216_28610</name>
</gene>
<evidence type="ECO:0000259" key="1">
    <source>
        <dbReference type="Pfam" id="PF00561"/>
    </source>
</evidence>
<organism evidence="2 3">
    <name type="scientific">Isoptericola chiayiensis</name>
    <dbReference type="NCBI Taxonomy" id="579446"/>
    <lineage>
        <taxon>Bacteria</taxon>
        <taxon>Bacillati</taxon>
        <taxon>Actinomycetota</taxon>
        <taxon>Actinomycetes</taxon>
        <taxon>Micrococcales</taxon>
        <taxon>Promicromonosporaceae</taxon>
        <taxon>Isoptericola</taxon>
    </lineage>
</organism>
<dbReference type="Pfam" id="PF00561">
    <property type="entry name" value="Abhydrolase_1"/>
    <property type="match status" value="1"/>
</dbReference>
<name>A0ABP8YSQ3_9MICO</name>
<dbReference type="Gene3D" id="3.40.50.1820">
    <property type="entry name" value="alpha/beta hydrolase"/>
    <property type="match status" value="1"/>
</dbReference>
<dbReference type="SUPFAM" id="SSF53474">
    <property type="entry name" value="alpha/beta-Hydrolases"/>
    <property type="match status" value="1"/>
</dbReference>
<protein>
    <submittedName>
        <fullName evidence="2">3-oxoadipate enol-lactonase</fullName>
    </submittedName>
</protein>
<keyword evidence="3" id="KW-1185">Reference proteome</keyword>
<dbReference type="PANTHER" id="PTHR43194:SF2">
    <property type="entry name" value="PEROXISOMAL MEMBRANE PROTEIN LPX1"/>
    <property type="match status" value="1"/>
</dbReference>
<comment type="caution">
    <text evidence="2">The sequence shown here is derived from an EMBL/GenBank/DDBJ whole genome shotgun (WGS) entry which is preliminary data.</text>
</comment>
<dbReference type="RefSeq" id="WP_172153576.1">
    <property type="nucleotide sequence ID" value="NZ_BAABID010000015.1"/>
</dbReference>
<dbReference type="InterPro" id="IPR050228">
    <property type="entry name" value="Carboxylesterase_BioH"/>
</dbReference>
<evidence type="ECO:0000313" key="2">
    <source>
        <dbReference type="EMBL" id="GAA4734255.1"/>
    </source>
</evidence>
<dbReference type="PANTHER" id="PTHR43194">
    <property type="entry name" value="HYDROLASE ALPHA/BETA FOLD FAMILY"/>
    <property type="match status" value="1"/>
</dbReference>
<sequence>MSPASRGMDLVEVGETTLAVEDGGAGEPVVLVQTALTADELLPLGIALRRRGYRVLRYHRRGYGSSSPARDPGSIAADARDCADLMSAVGLGRAHVVSVSYGAAVALELAARRPDLVATTTAIEPPPTLLADPGEFVAANESLLTRYRSAGAAAALDSFLTRLVGTGWRAEMERLLPGSVARMERDAATFFGGDVPALLGWTFGDADAAAVGSPLLYVGGTDSGPWFAAVRRRMLAWFPDASDVVVDGADHNLVLTHAEDVAEAVDGFLQQYLCR</sequence>
<dbReference type="InterPro" id="IPR000073">
    <property type="entry name" value="AB_hydrolase_1"/>
</dbReference>